<gene>
    <name evidence="1" type="ORF">TIFTF001_038936</name>
</gene>
<evidence type="ECO:0000313" key="1">
    <source>
        <dbReference type="EMBL" id="GMN69892.1"/>
    </source>
</evidence>
<dbReference type="AlphaFoldDB" id="A0AA88JEI9"/>
<sequence length="410" mass="46372">MKAIKEDSKVGVLMAFGEDRWDQTEANTEEELALKDIMDSITDAEKVMLADPFKSALPFNTSSRRNARDSLRKYLNSRIDREGSVVDIERIQQIFCLDRGVDYDSFCWELLYFTPDQCLKIDDKFLRQKVENVEGYKIPKTLAPILKTFICKNNGDLGMEESLTPQMKSIAATLVCIAIDRIMCRTKFEDITWDDLKHWYFYLKAITLTTGFRLNQLVFPDQIIRSDEPFVVLVLAFLGLEAIRCKENSIGKLQSEIAEFEAGLERCKGLLEKRKGFDKSSASDFMKDECFKVASEFKGKDASRDVVEGSASIKEGGSCYTRIFDLASKGLGSKNSEPPDPIRTERHINPITRPDSFERIQSECPSSSTWLGKKDAVAVWVQGCFIGAYPASQTHGADILSELIRIGFKT</sequence>
<evidence type="ECO:0000313" key="2">
    <source>
        <dbReference type="Proteomes" id="UP001187192"/>
    </source>
</evidence>
<protein>
    <submittedName>
        <fullName evidence="1">Uncharacterized protein</fullName>
    </submittedName>
</protein>
<reference evidence="1" key="1">
    <citation type="submission" date="2023-07" db="EMBL/GenBank/DDBJ databases">
        <title>draft genome sequence of fig (Ficus carica).</title>
        <authorList>
            <person name="Takahashi T."/>
            <person name="Nishimura K."/>
        </authorList>
    </citation>
    <scope>NUCLEOTIDE SEQUENCE</scope>
</reference>
<accession>A0AA88JEI9</accession>
<dbReference type="EMBL" id="BTGU01000962">
    <property type="protein sequence ID" value="GMN69892.1"/>
    <property type="molecule type" value="Genomic_DNA"/>
</dbReference>
<organism evidence="1 2">
    <name type="scientific">Ficus carica</name>
    <name type="common">Common fig</name>
    <dbReference type="NCBI Taxonomy" id="3494"/>
    <lineage>
        <taxon>Eukaryota</taxon>
        <taxon>Viridiplantae</taxon>
        <taxon>Streptophyta</taxon>
        <taxon>Embryophyta</taxon>
        <taxon>Tracheophyta</taxon>
        <taxon>Spermatophyta</taxon>
        <taxon>Magnoliopsida</taxon>
        <taxon>eudicotyledons</taxon>
        <taxon>Gunneridae</taxon>
        <taxon>Pentapetalae</taxon>
        <taxon>rosids</taxon>
        <taxon>fabids</taxon>
        <taxon>Rosales</taxon>
        <taxon>Moraceae</taxon>
        <taxon>Ficeae</taxon>
        <taxon>Ficus</taxon>
    </lineage>
</organism>
<comment type="caution">
    <text evidence="1">The sequence shown here is derived from an EMBL/GenBank/DDBJ whole genome shotgun (WGS) entry which is preliminary data.</text>
</comment>
<keyword evidence="2" id="KW-1185">Reference proteome</keyword>
<proteinExistence type="predicted"/>
<dbReference type="Proteomes" id="UP001187192">
    <property type="component" value="Unassembled WGS sequence"/>
</dbReference>
<name>A0AA88JEI9_FICCA</name>